<keyword evidence="4" id="KW-1185">Reference proteome</keyword>
<keyword evidence="1" id="KW-0676">Redox-active center</keyword>
<dbReference type="InterPro" id="IPR036249">
    <property type="entry name" value="Thioredoxin-like_sf"/>
</dbReference>
<dbReference type="InterPro" id="IPR013766">
    <property type="entry name" value="Thioredoxin_domain"/>
</dbReference>
<dbReference type="PATRIC" id="fig|279058.18.peg.2644"/>
<evidence type="ECO:0000256" key="1">
    <source>
        <dbReference type="ARBA" id="ARBA00023284"/>
    </source>
</evidence>
<dbReference type="InterPro" id="IPR000866">
    <property type="entry name" value="AhpC/TSA"/>
</dbReference>
<dbReference type="Gene3D" id="3.40.30.10">
    <property type="entry name" value="Glutaredoxin"/>
    <property type="match status" value="1"/>
</dbReference>
<feature type="domain" description="Thioredoxin" evidence="2">
    <location>
        <begin position="47"/>
        <end position="189"/>
    </location>
</feature>
<dbReference type="InterPro" id="IPR050553">
    <property type="entry name" value="Thioredoxin_ResA/DsbE_sf"/>
</dbReference>
<dbReference type="PANTHER" id="PTHR42852">
    <property type="entry name" value="THIOL:DISULFIDE INTERCHANGE PROTEIN DSBE"/>
    <property type="match status" value="1"/>
</dbReference>
<dbReference type="EMBL" id="CP013235">
    <property type="protein sequence ID" value="AMP10415.1"/>
    <property type="molecule type" value="Genomic_DNA"/>
</dbReference>
<dbReference type="PROSITE" id="PS00194">
    <property type="entry name" value="THIOREDOXIN_1"/>
    <property type="match status" value="1"/>
</dbReference>
<dbReference type="Proteomes" id="UP000071778">
    <property type="component" value="Chromosome"/>
</dbReference>
<gene>
    <name evidence="3" type="ORF">CAter282_2685</name>
</gene>
<dbReference type="OrthoDB" id="9811352at2"/>
<reference evidence="3 4" key="1">
    <citation type="submission" date="2015-11" db="EMBL/GenBank/DDBJ databases">
        <title>Exploring the genomic traits of fungus-feeding bacterial genus Collimonas.</title>
        <authorList>
            <person name="Song C."/>
            <person name="Schmidt R."/>
            <person name="de Jager V."/>
            <person name="Krzyzanowska D."/>
            <person name="Jongedijk E."/>
            <person name="Cankar K."/>
            <person name="Beekwilder J."/>
            <person name="van Veen A."/>
            <person name="de Boer W."/>
            <person name="van Veen J.A."/>
            <person name="Garbeva P."/>
        </authorList>
    </citation>
    <scope>NUCLEOTIDE SEQUENCE [LARGE SCALE GENOMIC DNA]</scope>
    <source>
        <strain evidence="3 4">Ter282</strain>
    </source>
</reference>
<name>A0A127QKV1_9BURK</name>
<protein>
    <submittedName>
        <fullName evidence="3">AhpC/TSA family protein</fullName>
    </submittedName>
</protein>
<dbReference type="PANTHER" id="PTHR42852:SF13">
    <property type="entry name" value="PROTEIN DIPZ"/>
    <property type="match status" value="1"/>
</dbReference>
<evidence type="ECO:0000313" key="4">
    <source>
        <dbReference type="Proteomes" id="UP000071778"/>
    </source>
</evidence>
<dbReference type="Pfam" id="PF00578">
    <property type="entry name" value="AhpC-TSA"/>
    <property type="match status" value="1"/>
</dbReference>
<dbReference type="SUPFAM" id="SSF52833">
    <property type="entry name" value="Thioredoxin-like"/>
    <property type="match status" value="1"/>
</dbReference>
<dbReference type="AlphaFoldDB" id="A0A127QKV1"/>
<dbReference type="InterPro" id="IPR017937">
    <property type="entry name" value="Thioredoxin_CS"/>
</dbReference>
<evidence type="ECO:0000259" key="2">
    <source>
        <dbReference type="PROSITE" id="PS51352"/>
    </source>
</evidence>
<dbReference type="RefSeq" id="WP_061533679.1">
    <property type="nucleotide sequence ID" value="NZ_CP013233.1"/>
</dbReference>
<dbReference type="PROSITE" id="PS51352">
    <property type="entry name" value="THIOREDOXIN_2"/>
    <property type="match status" value="1"/>
</dbReference>
<accession>A0A127QKV1</accession>
<sequence length="189" mass="20964">MRSDAKNMLLAPVATFAARRHWLRAALACWLGLSIFGWLPMASANNLEVGKPAPQLVLHTLDGRSIDSRDLKGKVVILTFWATWCGPCREELPLLSAYAARHAKQGLEVLGFSLDSPDDLAEVKKVAASLSFPVGLLGNPWAGDYGRIWHIPVNFTIDRDGVLVDNGWKDKEPVWTAERLERIVTPLLR</sequence>
<dbReference type="GO" id="GO:0016209">
    <property type="term" value="F:antioxidant activity"/>
    <property type="evidence" value="ECO:0007669"/>
    <property type="project" value="InterPro"/>
</dbReference>
<evidence type="ECO:0000313" key="3">
    <source>
        <dbReference type="EMBL" id="AMP10415.1"/>
    </source>
</evidence>
<proteinExistence type="predicted"/>
<dbReference type="GO" id="GO:0015036">
    <property type="term" value="F:disulfide oxidoreductase activity"/>
    <property type="evidence" value="ECO:0007669"/>
    <property type="project" value="UniProtKB-ARBA"/>
</dbReference>
<dbReference type="CDD" id="cd02966">
    <property type="entry name" value="TlpA_like_family"/>
    <property type="match status" value="1"/>
</dbReference>
<organism evidence="3 4">
    <name type="scientific">Collimonas arenae</name>
    <dbReference type="NCBI Taxonomy" id="279058"/>
    <lineage>
        <taxon>Bacteria</taxon>
        <taxon>Pseudomonadati</taxon>
        <taxon>Pseudomonadota</taxon>
        <taxon>Betaproteobacteria</taxon>
        <taxon>Burkholderiales</taxon>
        <taxon>Oxalobacteraceae</taxon>
        <taxon>Collimonas</taxon>
    </lineage>
</organism>